<evidence type="ECO:0000313" key="2">
    <source>
        <dbReference type="Proteomes" id="UP000607311"/>
    </source>
</evidence>
<gene>
    <name evidence="1" type="ORF">Vse01_22680</name>
</gene>
<dbReference type="AlphaFoldDB" id="A0A9W5UTS7"/>
<keyword evidence="2" id="KW-1185">Reference proteome</keyword>
<sequence>MLLEHLNPDRAARDEEPDANEVSIGSLIFGTPKKARGCRTVTFTPKVAEALSALVVGKSRDEFVFATPTASRCVPGTSAGAGSRQWRRPGCPGCVSTICGTPRRRLISPNVPLSAISRRLGHGSVAVPCGEQPPRLPHVAVCLPAEAAGCGVSRYACRRRPQVAARRGAGAGVGSGGGCFA</sequence>
<evidence type="ECO:0000313" key="1">
    <source>
        <dbReference type="EMBL" id="GIJ33120.1"/>
    </source>
</evidence>
<proteinExistence type="predicted"/>
<comment type="caution">
    <text evidence="1">The sequence shown here is derived from an EMBL/GenBank/DDBJ whole genome shotgun (WGS) entry which is preliminary data.</text>
</comment>
<protein>
    <submittedName>
        <fullName evidence="1">Uncharacterized protein</fullName>
    </submittedName>
</protein>
<name>A0A9W5UTS7_9ACTN</name>
<accession>A0A9W5UTS7</accession>
<reference evidence="1" key="1">
    <citation type="submission" date="2021-01" db="EMBL/GenBank/DDBJ databases">
        <title>Whole genome shotgun sequence of Verrucosispora sediminis NBRC 107745.</title>
        <authorList>
            <person name="Komaki H."/>
            <person name="Tamura T."/>
        </authorList>
    </citation>
    <scope>NUCLEOTIDE SEQUENCE</scope>
    <source>
        <strain evidence="1">NBRC 107745</strain>
    </source>
</reference>
<dbReference type="EMBL" id="BOPD01000013">
    <property type="protein sequence ID" value="GIJ33120.1"/>
    <property type="molecule type" value="Genomic_DNA"/>
</dbReference>
<dbReference type="Proteomes" id="UP000607311">
    <property type="component" value="Unassembled WGS sequence"/>
</dbReference>
<organism evidence="1 2">
    <name type="scientific">Micromonospora sediminimaris</name>
    <dbReference type="NCBI Taxonomy" id="547162"/>
    <lineage>
        <taxon>Bacteria</taxon>
        <taxon>Bacillati</taxon>
        <taxon>Actinomycetota</taxon>
        <taxon>Actinomycetes</taxon>
        <taxon>Micromonosporales</taxon>
        <taxon>Micromonosporaceae</taxon>
        <taxon>Micromonospora</taxon>
    </lineage>
</organism>